<evidence type="ECO:0000313" key="2">
    <source>
        <dbReference type="Proteomes" id="UP000321157"/>
    </source>
</evidence>
<name>A0A511V7Z3_9BACL</name>
<dbReference type="AlphaFoldDB" id="A0A511V7Z3"/>
<protein>
    <submittedName>
        <fullName evidence="1">Uncharacterized protein</fullName>
    </submittedName>
</protein>
<reference evidence="1 2" key="1">
    <citation type="submission" date="2019-07" db="EMBL/GenBank/DDBJ databases">
        <title>Whole genome shotgun sequence of Aneurinibacillus danicus NBRC 102444.</title>
        <authorList>
            <person name="Hosoyama A."/>
            <person name="Uohara A."/>
            <person name="Ohji S."/>
            <person name="Ichikawa N."/>
        </authorList>
    </citation>
    <scope>NUCLEOTIDE SEQUENCE [LARGE SCALE GENOMIC DNA]</scope>
    <source>
        <strain evidence="1 2">NBRC 102444</strain>
    </source>
</reference>
<gene>
    <name evidence="1" type="ORF">ADA01nite_25250</name>
</gene>
<sequence>MGDLIQMVGATHARTTKPEEQIAAEVVRYRITSICAVYQNEW</sequence>
<keyword evidence="2" id="KW-1185">Reference proteome</keyword>
<proteinExistence type="predicted"/>
<dbReference type="EMBL" id="BJXX01000115">
    <property type="protein sequence ID" value="GEN35065.1"/>
    <property type="molecule type" value="Genomic_DNA"/>
</dbReference>
<organism evidence="1 2">
    <name type="scientific">Aneurinibacillus danicus</name>
    <dbReference type="NCBI Taxonomy" id="267746"/>
    <lineage>
        <taxon>Bacteria</taxon>
        <taxon>Bacillati</taxon>
        <taxon>Bacillota</taxon>
        <taxon>Bacilli</taxon>
        <taxon>Bacillales</taxon>
        <taxon>Paenibacillaceae</taxon>
        <taxon>Aneurinibacillus group</taxon>
        <taxon>Aneurinibacillus</taxon>
    </lineage>
</organism>
<evidence type="ECO:0000313" key="1">
    <source>
        <dbReference type="EMBL" id="GEN35065.1"/>
    </source>
</evidence>
<comment type="caution">
    <text evidence="1">The sequence shown here is derived from an EMBL/GenBank/DDBJ whole genome shotgun (WGS) entry which is preliminary data.</text>
</comment>
<accession>A0A511V7Z3</accession>
<dbReference type="Proteomes" id="UP000321157">
    <property type="component" value="Unassembled WGS sequence"/>
</dbReference>